<evidence type="ECO:0000313" key="1">
    <source>
        <dbReference type="EMBL" id="KAK9238074.1"/>
    </source>
</evidence>
<keyword evidence="2" id="KW-1185">Reference proteome</keyword>
<gene>
    <name evidence="1" type="ORF">V1525DRAFT_402352</name>
</gene>
<proteinExistence type="predicted"/>
<accession>A0ACC3T2W6</accession>
<organism evidence="1 2">
    <name type="scientific">Lipomyces kononenkoae</name>
    <name type="common">Yeast</name>
    <dbReference type="NCBI Taxonomy" id="34357"/>
    <lineage>
        <taxon>Eukaryota</taxon>
        <taxon>Fungi</taxon>
        <taxon>Dikarya</taxon>
        <taxon>Ascomycota</taxon>
        <taxon>Saccharomycotina</taxon>
        <taxon>Lipomycetes</taxon>
        <taxon>Lipomycetales</taxon>
        <taxon>Lipomycetaceae</taxon>
        <taxon>Lipomyces</taxon>
    </lineage>
</organism>
<sequence length="208" mass="22641">MFLRQIVSSSRVAVRRAPAAFIWANAAAVRPSSSRYFSCTVRRAATTPAKPTGGEVEEVEGPRVSTHISEVARTEDLFGPGAEPGEIPSDFEQATGLERLELLSNMAGIDIWDLDPLPSHRVGTIENPIIVDSPTEQKFIGCTGSPADSHEIEWINASIYEPARCLECGSVYQLNYVGPADEIHADASKGVYFIEAEEEEKSPELPKP</sequence>
<evidence type="ECO:0000313" key="2">
    <source>
        <dbReference type="Proteomes" id="UP001433508"/>
    </source>
</evidence>
<reference evidence="2" key="1">
    <citation type="journal article" date="2024" name="Front. Bioeng. Biotechnol.">
        <title>Genome-scale model development and genomic sequencing of the oleaginous clade Lipomyces.</title>
        <authorList>
            <person name="Czajka J.J."/>
            <person name="Han Y."/>
            <person name="Kim J."/>
            <person name="Mondo S.J."/>
            <person name="Hofstad B.A."/>
            <person name="Robles A."/>
            <person name="Haridas S."/>
            <person name="Riley R."/>
            <person name="LaButti K."/>
            <person name="Pangilinan J."/>
            <person name="Andreopoulos W."/>
            <person name="Lipzen A."/>
            <person name="Yan J."/>
            <person name="Wang M."/>
            <person name="Ng V."/>
            <person name="Grigoriev I.V."/>
            <person name="Spatafora J.W."/>
            <person name="Magnuson J.K."/>
            <person name="Baker S.E."/>
            <person name="Pomraning K.R."/>
        </authorList>
    </citation>
    <scope>NUCLEOTIDE SEQUENCE [LARGE SCALE GENOMIC DNA]</scope>
    <source>
        <strain evidence="2">CBS 7786</strain>
    </source>
</reference>
<dbReference type="Proteomes" id="UP001433508">
    <property type="component" value="Unassembled WGS sequence"/>
</dbReference>
<protein>
    <submittedName>
        <fullName evidence="1">Cytochrome c oxidase subunit VB-domain-containing protein</fullName>
    </submittedName>
</protein>
<dbReference type="EMBL" id="MU971361">
    <property type="protein sequence ID" value="KAK9238074.1"/>
    <property type="molecule type" value="Genomic_DNA"/>
</dbReference>
<name>A0ACC3T2W6_LIPKO</name>
<comment type="caution">
    <text evidence="1">The sequence shown here is derived from an EMBL/GenBank/DDBJ whole genome shotgun (WGS) entry which is preliminary data.</text>
</comment>